<dbReference type="GO" id="GO:0016887">
    <property type="term" value="F:ATP hydrolysis activity"/>
    <property type="evidence" value="ECO:0007669"/>
    <property type="project" value="InterPro"/>
</dbReference>
<dbReference type="InterPro" id="IPR017871">
    <property type="entry name" value="ABC_transporter-like_CS"/>
</dbReference>
<keyword evidence="1" id="KW-0813">Transport</keyword>
<dbReference type="InterPro" id="IPR015855">
    <property type="entry name" value="ABC_transpr_MalK-like"/>
</dbReference>
<dbReference type="GO" id="GO:0008643">
    <property type="term" value="P:carbohydrate transport"/>
    <property type="evidence" value="ECO:0007669"/>
    <property type="project" value="InterPro"/>
</dbReference>
<dbReference type="SUPFAM" id="SSF52540">
    <property type="entry name" value="P-loop containing nucleoside triphosphate hydrolases"/>
    <property type="match status" value="1"/>
</dbReference>
<dbReference type="GO" id="GO:0005524">
    <property type="term" value="F:ATP binding"/>
    <property type="evidence" value="ECO:0007669"/>
    <property type="project" value="UniProtKB-KW"/>
</dbReference>
<dbReference type="OrthoDB" id="9802264at2"/>
<dbReference type="InterPro" id="IPR027417">
    <property type="entry name" value="P-loop_NTPase"/>
</dbReference>
<keyword evidence="9" id="KW-1185">Reference proteome</keyword>
<keyword evidence="6" id="KW-0472">Membrane</keyword>
<dbReference type="SMART" id="SM00382">
    <property type="entry name" value="AAA"/>
    <property type="match status" value="1"/>
</dbReference>
<dbReference type="InterPro" id="IPR003439">
    <property type="entry name" value="ABC_transporter-like_ATP-bd"/>
</dbReference>
<dbReference type="STRING" id="1499687.BN1080_00440"/>
<dbReference type="Gene3D" id="3.40.50.300">
    <property type="entry name" value="P-loop containing nucleotide triphosphate hydrolases"/>
    <property type="match status" value="1"/>
</dbReference>
<dbReference type="Gene3D" id="2.40.50.100">
    <property type="match status" value="1"/>
</dbReference>
<evidence type="ECO:0000313" key="8">
    <source>
        <dbReference type="EMBL" id="CEG21529.1"/>
    </source>
</evidence>
<dbReference type="EMBL" id="CCXS01000001">
    <property type="protein sequence ID" value="CEG21529.1"/>
    <property type="molecule type" value="Genomic_DNA"/>
</dbReference>
<dbReference type="GO" id="GO:0140359">
    <property type="term" value="F:ABC-type transporter activity"/>
    <property type="evidence" value="ECO:0007669"/>
    <property type="project" value="InterPro"/>
</dbReference>
<name>A0A098EGV3_9BACL</name>
<reference evidence="8 9" key="1">
    <citation type="submission" date="2014-09" db="EMBL/GenBank/DDBJ databases">
        <authorList>
            <person name="Urmite Genomes Urmite Genomes"/>
        </authorList>
    </citation>
    <scope>NUCLEOTIDE SEQUENCE [LARGE SCALE GENOMIC DNA]</scope>
    <source>
        <strain evidence="8 9">ES2</strain>
    </source>
</reference>
<dbReference type="RefSeq" id="WP_052650091.1">
    <property type="nucleotide sequence ID" value="NZ_CCXS01000001.1"/>
</dbReference>
<sequence>MAEIRLDNISKAFNGDQVVKNISLTIKDGSFTVLVGPSGCGKSTILRMLAGFEQQTEGDIWIDGKRVNDLAPSKRDIAMVFQNYALYPTMTVKGNIEFGLANRKVPKKERNLLIAEIAEIVGLSDHLDKKPDKLSGGQRQRVALARAMVKKPKVFILDEPLSNLDAKLRTQMRTELIQLHEKLGTTFVYVTHDQVEAMSMGDEIIILNKGVVQQKAAPIDVYQSPGNLFAAEFIGQPPMNVFKKEEFHELQDALPEAAAYIGFRPEHAGLALESAHVPHTIELESEILTLETLGAETVYKVKNRVGTMNIRSFTAPVSKRGKCFATIPMEKLYAFGADQTALPALDFPFQKEAALNGVR</sequence>
<evidence type="ECO:0000256" key="4">
    <source>
        <dbReference type="ARBA" id="ARBA00022840"/>
    </source>
</evidence>
<gene>
    <name evidence="8" type="primary">ugpC_1</name>
    <name evidence="8" type="ORF">BN1080_00440</name>
</gene>
<dbReference type="SUPFAM" id="SSF50331">
    <property type="entry name" value="MOP-like"/>
    <property type="match status" value="1"/>
</dbReference>
<evidence type="ECO:0000256" key="1">
    <source>
        <dbReference type="ARBA" id="ARBA00022448"/>
    </source>
</evidence>
<dbReference type="Pfam" id="PF00005">
    <property type="entry name" value="ABC_tran"/>
    <property type="match status" value="1"/>
</dbReference>
<dbReference type="CDD" id="cd03301">
    <property type="entry name" value="ABC_MalK_N"/>
    <property type="match status" value="1"/>
</dbReference>
<dbReference type="InterPro" id="IPR008995">
    <property type="entry name" value="Mo/tungstate-bd_C_term_dom"/>
</dbReference>
<dbReference type="PANTHER" id="PTHR43875:SF15">
    <property type="entry name" value="TREHALOSE IMPORT ATP-BINDING PROTEIN SUGC"/>
    <property type="match status" value="1"/>
</dbReference>
<evidence type="ECO:0000256" key="5">
    <source>
        <dbReference type="ARBA" id="ARBA00022967"/>
    </source>
</evidence>
<keyword evidence="5" id="KW-1278">Translocase</keyword>
<keyword evidence="3" id="KW-0547">Nucleotide-binding</keyword>
<keyword evidence="4 8" id="KW-0067">ATP-binding</keyword>
<dbReference type="GO" id="GO:0055052">
    <property type="term" value="C:ATP-binding cassette (ABC) transporter complex, substrate-binding subunit-containing"/>
    <property type="evidence" value="ECO:0007669"/>
    <property type="project" value="TreeGrafter"/>
</dbReference>
<evidence type="ECO:0000259" key="7">
    <source>
        <dbReference type="PROSITE" id="PS50893"/>
    </source>
</evidence>
<keyword evidence="2" id="KW-1003">Cell membrane</keyword>
<evidence type="ECO:0000256" key="2">
    <source>
        <dbReference type="ARBA" id="ARBA00022475"/>
    </source>
</evidence>
<protein>
    <submittedName>
        <fullName evidence="8">sn-glycerol-3-phosphate import ATP-binding protein UgpC</fullName>
    </submittedName>
</protein>
<dbReference type="Proteomes" id="UP000043699">
    <property type="component" value="Unassembled WGS sequence"/>
</dbReference>
<dbReference type="PROSITE" id="PS50893">
    <property type="entry name" value="ABC_TRANSPORTER_2"/>
    <property type="match status" value="1"/>
</dbReference>
<dbReference type="PROSITE" id="PS00211">
    <property type="entry name" value="ABC_TRANSPORTER_1"/>
    <property type="match status" value="1"/>
</dbReference>
<proteinExistence type="predicted"/>
<feature type="domain" description="ABC transporter" evidence="7">
    <location>
        <begin position="4"/>
        <end position="234"/>
    </location>
</feature>
<dbReference type="AlphaFoldDB" id="A0A098EGV3"/>
<dbReference type="FunFam" id="3.40.50.300:FF:000042">
    <property type="entry name" value="Maltose/maltodextrin ABC transporter, ATP-binding protein"/>
    <property type="match status" value="1"/>
</dbReference>
<evidence type="ECO:0000256" key="6">
    <source>
        <dbReference type="ARBA" id="ARBA00023136"/>
    </source>
</evidence>
<evidence type="ECO:0000256" key="3">
    <source>
        <dbReference type="ARBA" id="ARBA00022741"/>
    </source>
</evidence>
<dbReference type="InterPro" id="IPR003593">
    <property type="entry name" value="AAA+_ATPase"/>
</dbReference>
<dbReference type="InterPro" id="IPR047641">
    <property type="entry name" value="ABC_transpr_MalK/UgpC-like"/>
</dbReference>
<dbReference type="PANTHER" id="PTHR43875">
    <property type="entry name" value="MALTODEXTRIN IMPORT ATP-BINDING PROTEIN MSMX"/>
    <property type="match status" value="1"/>
</dbReference>
<organism evidence="8 9">
    <name type="scientific">Planococcus massiliensis</name>
    <dbReference type="NCBI Taxonomy" id="1499687"/>
    <lineage>
        <taxon>Bacteria</taxon>
        <taxon>Bacillati</taxon>
        <taxon>Bacillota</taxon>
        <taxon>Bacilli</taxon>
        <taxon>Bacillales</taxon>
        <taxon>Caryophanaceae</taxon>
        <taxon>Planococcus</taxon>
    </lineage>
</organism>
<accession>A0A098EGV3</accession>
<evidence type="ECO:0000313" key="9">
    <source>
        <dbReference type="Proteomes" id="UP000043699"/>
    </source>
</evidence>